<sequence length="162" mass="19049">MCSKNNKEFLGFFIGTKMTSGRLFVCMKIEIFFGLKKTVNFLKGADEIFIYEISQEDCSLFYIEMWSFCQKKKKRNMSRGLLKLKKKKKNARRYQKRSKKTNLSMKIKMIPYTLVFILEKIVYHSVTHSDIILIFCAQELYSSVNGNDLSEQILDYLNDSLA</sequence>
<accession>A0A3M7SZG3</accession>
<organism evidence="1 2">
    <name type="scientific">Brachionus plicatilis</name>
    <name type="common">Marine rotifer</name>
    <name type="synonym">Brachionus muelleri</name>
    <dbReference type="NCBI Taxonomy" id="10195"/>
    <lineage>
        <taxon>Eukaryota</taxon>
        <taxon>Metazoa</taxon>
        <taxon>Spiralia</taxon>
        <taxon>Gnathifera</taxon>
        <taxon>Rotifera</taxon>
        <taxon>Eurotatoria</taxon>
        <taxon>Monogononta</taxon>
        <taxon>Pseudotrocha</taxon>
        <taxon>Ploima</taxon>
        <taxon>Brachionidae</taxon>
        <taxon>Brachionus</taxon>
    </lineage>
</organism>
<keyword evidence="2" id="KW-1185">Reference proteome</keyword>
<reference evidence="1 2" key="1">
    <citation type="journal article" date="2018" name="Sci. Rep.">
        <title>Genomic signatures of local adaptation to the degree of environmental predictability in rotifers.</title>
        <authorList>
            <person name="Franch-Gras L."/>
            <person name="Hahn C."/>
            <person name="Garcia-Roger E.M."/>
            <person name="Carmona M.J."/>
            <person name="Serra M."/>
            <person name="Gomez A."/>
        </authorList>
    </citation>
    <scope>NUCLEOTIDE SEQUENCE [LARGE SCALE GENOMIC DNA]</scope>
    <source>
        <strain evidence="1">HYR1</strain>
    </source>
</reference>
<dbReference type="EMBL" id="REGN01000531">
    <property type="protein sequence ID" value="RNA41203.1"/>
    <property type="molecule type" value="Genomic_DNA"/>
</dbReference>
<evidence type="ECO:0000313" key="2">
    <source>
        <dbReference type="Proteomes" id="UP000276133"/>
    </source>
</evidence>
<proteinExistence type="predicted"/>
<comment type="caution">
    <text evidence="1">The sequence shown here is derived from an EMBL/GenBank/DDBJ whole genome shotgun (WGS) entry which is preliminary data.</text>
</comment>
<dbReference type="Proteomes" id="UP000276133">
    <property type="component" value="Unassembled WGS sequence"/>
</dbReference>
<gene>
    <name evidence="1" type="ORF">BpHYR1_033104</name>
</gene>
<name>A0A3M7SZG3_BRAPC</name>
<protein>
    <submittedName>
        <fullName evidence="1">Uncharacterized protein</fullName>
    </submittedName>
</protein>
<evidence type="ECO:0000313" key="1">
    <source>
        <dbReference type="EMBL" id="RNA41203.1"/>
    </source>
</evidence>
<dbReference type="AlphaFoldDB" id="A0A3M7SZG3"/>